<comment type="similarity">
    <text evidence="6">Belongs to the azoreductase type 1 family.</text>
</comment>
<keyword evidence="9" id="KW-1185">Reference proteome</keyword>
<keyword evidence="3 6" id="KW-0560">Oxidoreductase</keyword>
<dbReference type="InterPro" id="IPR029039">
    <property type="entry name" value="Flavoprotein-like_sf"/>
</dbReference>
<evidence type="ECO:0000256" key="5">
    <source>
        <dbReference type="ARBA" id="ARBA00048542"/>
    </source>
</evidence>
<comment type="function">
    <text evidence="6">Also exhibits azoreductase activity. Catalyzes the reductive cleavage of the azo bond in aromatic azo compounds to the corresponding amines.</text>
</comment>
<evidence type="ECO:0000313" key="9">
    <source>
        <dbReference type="Proteomes" id="UP001596425"/>
    </source>
</evidence>
<keyword evidence="1 6" id="KW-0285">Flavoprotein</keyword>
<dbReference type="InterPro" id="IPR023048">
    <property type="entry name" value="NADH:quinone_OxRdtase_FMN_depd"/>
</dbReference>
<dbReference type="InterPro" id="IPR003680">
    <property type="entry name" value="Flavodoxin_fold"/>
</dbReference>
<evidence type="ECO:0000259" key="7">
    <source>
        <dbReference type="Pfam" id="PF02525"/>
    </source>
</evidence>
<name>A0ABW1YUG6_9GAMM</name>
<comment type="catalytic activity">
    <reaction evidence="5">
        <text>N,N-dimethyl-1,4-phenylenediamine + anthranilate + 2 NAD(+) = 2-(4-dimethylaminophenyl)diazenylbenzoate + 2 NADH + 2 H(+)</text>
        <dbReference type="Rhea" id="RHEA:55872"/>
        <dbReference type="ChEBI" id="CHEBI:15378"/>
        <dbReference type="ChEBI" id="CHEBI:15783"/>
        <dbReference type="ChEBI" id="CHEBI:16567"/>
        <dbReference type="ChEBI" id="CHEBI:57540"/>
        <dbReference type="ChEBI" id="CHEBI:57945"/>
        <dbReference type="ChEBI" id="CHEBI:71579"/>
        <dbReference type="EC" id="1.7.1.17"/>
    </reaction>
    <physiologicalReaction direction="right-to-left" evidence="5">
        <dbReference type="Rhea" id="RHEA:55874"/>
    </physiologicalReaction>
</comment>
<dbReference type="Proteomes" id="UP001596425">
    <property type="component" value="Unassembled WGS sequence"/>
</dbReference>
<evidence type="ECO:0000256" key="6">
    <source>
        <dbReference type="HAMAP-Rule" id="MF_01216"/>
    </source>
</evidence>
<evidence type="ECO:0000256" key="3">
    <source>
        <dbReference type="ARBA" id="ARBA00023002"/>
    </source>
</evidence>
<dbReference type="InterPro" id="IPR050104">
    <property type="entry name" value="FMN-dep_NADH:Q_OxRdtase_AzoR1"/>
</dbReference>
<comment type="subunit">
    <text evidence="6">Homodimer.</text>
</comment>
<organism evidence="8 9">
    <name type="scientific">Microbulbifer taiwanensis</name>
    <dbReference type="NCBI Taxonomy" id="986746"/>
    <lineage>
        <taxon>Bacteria</taxon>
        <taxon>Pseudomonadati</taxon>
        <taxon>Pseudomonadota</taxon>
        <taxon>Gammaproteobacteria</taxon>
        <taxon>Cellvibrionales</taxon>
        <taxon>Microbulbiferaceae</taxon>
        <taxon>Microbulbifer</taxon>
    </lineage>
</organism>
<comment type="caution">
    <text evidence="8">The sequence shown here is derived from an EMBL/GenBank/DDBJ whole genome shotgun (WGS) entry which is preliminary data.</text>
</comment>
<keyword evidence="4 6" id="KW-0520">NAD</keyword>
<evidence type="ECO:0000256" key="2">
    <source>
        <dbReference type="ARBA" id="ARBA00022643"/>
    </source>
</evidence>
<feature type="domain" description="Flavodoxin-like fold" evidence="7">
    <location>
        <begin position="3"/>
        <end position="195"/>
    </location>
</feature>
<gene>
    <name evidence="6" type="primary">azoR</name>
    <name evidence="8" type="ORF">ACFQBM_20880</name>
</gene>
<dbReference type="HAMAP" id="MF_01216">
    <property type="entry name" value="Azoreductase_type1"/>
    <property type="match status" value="1"/>
</dbReference>
<evidence type="ECO:0000256" key="4">
    <source>
        <dbReference type="ARBA" id="ARBA00023027"/>
    </source>
</evidence>
<comment type="function">
    <text evidence="6">Quinone reductase that provides resistance to thiol-specific stress caused by electrophilic quinones.</text>
</comment>
<feature type="binding site" evidence="6">
    <location>
        <position position="10"/>
    </location>
    <ligand>
        <name>FMN</name>
        <dbReference type="ChEBI" id="CHEBI:58210"/>
    </ligand>
</feature>
<proteinExistence type="inferred from homology"/>
<dbReference type="SUPFAM" id="SSF52218">
    <property type="entry name" value="Flavoproteins"/>
    <property type="match status" value="1"/>
</dbReference>
<dbReference type="EC" id="1.6.5.-" evidence="6"/>
<evidence type="ECO:0000256" key="1">
    <source>
        <dbReference type="ARBA" id="ARBA00022630"/>
    </source>
</evidence>
<comment type="cofactor">
    <cofactor evidence="6">
        <name>FMN</name>
        <dbReference type="ChEBI" id="CHEBI:58210"/>
    </cofactor>
    <text evidence="6">Binds 1 FMN per subunit.</text>
</comment>
<dbReference type="Gene3D" id="3.40.50.360">
    <property type="match status" value="1"/>
</dbReference>
<keyword evidence="2 6" id="KW-0288">FMN</keyword>
<sequence length="197" mass="21562">MAKLLKIQTSIFQNDGQSSLLAEQFASDWQARNPGGQVASRDLTAEPVPHLDLARFQSFITPEAERSAEQKAVVSYSDALIEEIVEADVLVLGIPMYNFSVPSTLRAYFDHIARAGVTFQYTPEGPEGLLKGKKAVVFITRGSHYGEDHSQTAFVRQFLGFIGITDVEIVHAEGLAVGDEAREKALGAARKRISQLV</sequence>
<feature type="binding site" evidence="6">
    <location>
        <begin position="96"/>
        <end position="99"/>
    </location>
    <ligand>
        <name>FMN</name>
        <dbReference type="ChEBI" id="CHEBI:58210"/>
    </ligand>
</feature>
<dbReference type="EMBL" id="JBHSVR010000001">
    <property type="protein sequence ID" value="MFC6635732.1"/>
    <property type="molecule type" value="Genomic_DNA"/>
</dbReference>
<accession>A0ABW1YUG6</accession>
<evidence type="ECO:0000313" key="8">
    <source>
        <dbReference type="EMBL" id="MFC6635732.1"/>
    </source>
</evidence>
<dbReference type="EC" id="1.7.1.17" evidence="6"/>
<dbReference type="PANTHER" id="PTHR43741:SF2">
    <property type="entry name" value="FMN-DEPENDENT NADH:QUINONE OXIDOREDUCTASE"/>
    <property type="match status" value="1"/>
</dbReference>
<protein>
    <recommendedName>
        <fullName evidence="6">FMN dependent NADH:quinone oxidoreductase</fullName>
        <ecNumber evidence="6">1.6.5.-</ecNumber>
    </recommendedName>
    <alternativeName>
        <fullName evidence="6">Azo-dye reductase</fullName>
    </alternativeName>
    <alternativeName>
        <fullName evidence="6">FMN-dependent NADH-azo compound oxidoreductase</fullName>
    </alternativeName>
    <alternativeName>
        <fullName evidence="6">FMN-dependent NADH-azoreductase</fullName>
        <ecNumber evidence="6">1.7.1.17</ecNumber>
    </alternativeName>
</protein>
<dbReference type="Pfam" id="PF02525">
    <property type="entry name" value="Flavodoxin_2"/>
    <property type="match status" value="1"/>
</dbReference>
<reference evidence="9" key="1">
    <citation type="journal article" date="2019" name="Int. J. Syst. Evol. Microbiol.">
        <title>The Global Catalogue of Microorganisms (GCM) 10K type strain sequencing project: providing services to taxonomists for standard genome sequencing and annotation.</title>
        <authorList>
            <consortium name="The Broad Institute Genomics Platform"/>
            <consortium name="The Broad Institute Genome Sequencing Center for Infectious Disease"/>
            <person name="Wu L."/>
            <person name="Ma J."/>
        </authorList>
    </citation>
    <scope>NUCLEOTIDE SEQUENCE [LARGE SCALE GENOMIC DNA]</scope>
    <source>
        <strain evidence="9">CGMCC 1.13718</strain>
    </source>
</reference>
<comment type="catalytic activity">
    <reaction evidence="6">
        <text>2 a quinone + NADH + H(+) = 2 a 1,4-benzosemiquinone + NAD(+)</text>
        <dbReference type="Rhea" id="RHEA:65952"/>
        <dbReference type="ChEBI" id="CHEBI:15378"/>
        <dbReference type="ChEBI" id="CHEBI:57540"/>
        <dbReference type="ChEBI" id="CHEBI:57945"/>
        <dbReference type="ChEBI" id="CHEBI:132124"/>
        <dbReference type="ChEBI" id="CHEBI:134225"/>
    </reaction>
</comment>
<dbReference type="PANTHER" id="PTHR43741">
    <property type="entry name" value="FMN-DEPENDENT NADH-AZOREDUCTASE 1"/>
    <property type="match status" value="1"/>
</dbReference>
<comment type="caution">
    <text evidence="6">Lacks conserved residue(s) required for the propagation of feature annotation.</text>
</comment>
<dbReference type="RefSeq" id="WP_193192519.1">
    <property type="nucleotide sequence ID" value="NZ_JACZFR010000029.1"/>
</dbReference>